<comment type="caution">
    <text evidence="1">The sequence shown here is derived from an EMBL/GenBank/DDBJ whole genome shotgun (WGS) entry which is preliminary data.</text>
</comment>
<keyword evidence="2" id="KW-1185">Reference proteome</keyword>
<dbReference type="EMBL" id="ADVG01000001">
    <property type="protein sequence ID" value="EFH89511.1"/>
    <property type="molecule type" value="Genomic_DNA"/>
</dbReference>
<evidence type="ECO:0000313" key="1">
    <source>
        <dbReference type="EMBL" id="EFH89511.1"/>
    </source>
</evidence>
<dbReference type="InParanoid" id="D6TJA4"/>
<sequence length="54" mass="6336">MPPFFFFLPHYLNKINPPFAALYPQCNFSPYQSTSDRSILRAPIEFSLYIQGIH</sequence>
<protein>
    <submittedName>
        <fullName evidence="1">TBC1 domain family, member 10a</fullName>
    </submittedName>
</protein>
<dbReference type="STRING" id="485913.Krac_11075"/>
<accession>D6TJA4</accession>
<evidence type="ECO:0000313" key="2">
    <source>
        <dbReference type="Proteomes" id="UP000004508"/>
    </source>
</evidence>
<reference evidence="1 2" key="1">
    <citation type="journal article" date="2011" name="Stand. Genomic Sci.">
        <title>Non-contiguous finished genome sequence and contextual data of the filamentous soil bacterium Ktedonobacter racemifer type strain (SOSP1-21).</title>
        <authorList>
            <person name="Chang Y.J."/>
            <person name="Land M."/>
            <person name="Hauser L."/>
            <person name="Chertkov O."/>
            <person name="Del Rio T.G."/>
            <person name="Nolan M."/>
            <person name="Copeland A."/>
            <person name="Tice H."/>
            <person name="Cheng J.F."/>
            <person name="Lucas S."/>
            <person name="Han C."/>
            <person name="Goodwin L."/>
            <person name="Pitluck S."/>
            <person name="Ivanova N."/>
            <person name="Ovchinikova G."/>
            <person name="Pati A."/>
            <person name="Chen A."/>
            <person name="Palaniappan K."/>
            <person name="Mavromatis K."/>
            <person name="Liolios K."/>
            <person name="Brettin T."/>
            <person name="Fiebig A."/>
            <person name="Rohde M."/>
            <person name="Abt B."/>
            <person name="Goker M."/>
            <person name="Detter J.C."/>
            <person name="Woyke T."/>
            <person name="Bristow J."/>
            <person name="Eisen J.A."/>
            <person name="Markowitz V."/>
            <person name="Hugenholtz P."/>
            <person name="Kyrpides N.C."/>
            <person name="Klenk H.P."/>
            <person name="Lapidus A."/>
        </authorList>
    </citation>
    <scope>NUCLEOTIDE SEQUENCE [LARGE SCALE GENOMIC DNA]</scope>
    <source>
        <strain evidence="2">DSM 44963</strain>
    </source>
</reference>
<name>D6TJA4_KTERA</name>
<proteinExistence type="predicted"/>
<gene>
    <name evidence="1" type="ORF">Krac_11075</name>
</gene>
<dbReference type="AlphaFoldDB" id="D6TJA4"/>
<organism evidence="1 2">
    <name type="scientific">Ktedonobacter racemifer DSM 44963</name>
    <dbReference type="NCBI Taxonomy" id="485913"/>
    <lineage>
        <taxon>Bacteria</taxon>
        <taxon>Bacillati</taxon>
        <taxon>Chloroflexota</taxon>
        <taxon>Ktedonobacteria</taxon>
        <taxon>Ktedonobacterales</taxon>
        <taxon>Ktedonobacteraceae</taxon>
        <taxon>Ktedonobacter</taxon>
    </lineage>
</organism>
<dbReference type="Proteomes" id="UP000004508">
    <property type="component" value="Unassembled WGS sequence"/>
</dbReference>